<evidence type="ECO:0000256" key="4">
    <source>
        <dbReference type="ARBA" id="ARBA00022989"/>
    </source>
</evidence>
<evidence type="ECO:0000256" key="3">
    <source>
        <dbReference type="ARBA" id="ARBA00022692"/>
    </source>
</evidence>
<accession>A0A066YV58</accession>
<evidence type="ECO:0000259" key="8">
    <source>
        <dbReference type="Pfam" id="PF06271"/>
    </source>
</evidence>
<dbReference type="RefSeq" id="WP_035863395.1">
    <property type="nucleotide sequence ID" value="NZ_KK853997.1"/>
</dbReference>
<proteinExistence type="predicted"/>
<comment type="caution">
    <text evidence="9">The sequence shown here is derived from an EMBL/GenBank/DDBJ whole genome shotgun (WGS) entry which is preliminary data.</text>
</comment>
<gene>
    <name evidence="9" type="ORF">KCH_32060</name>
</gene>
<feature type="domain" description="RDD" evidence="8">
    <location>
        <begin position="63"/>
        <end position="205"/>
    </location>
</feature>
<keyword evidence="4 7" id="KW-1133">Transmembrane helix</keyword>
<keyword evidence="5 7" id="KW-0472">Membrane</keyword>
<dbReference type="InterPro" id="IPR010432">
    <property type="entry name" value="RDD"/>
</dbReference>
<keyword evidence="3 7" id="KW-0812">Transmembrane</keyword>
<dbReference type="Proteomes" id="UP000027178">
    <property type="component" value="Unassembled WGS sequence"/>
</dbReference>
<evidence type="ECO:0000256" key="5">
    <source>
        <dbReference type="ARBA" id="ARBA00023136"/>
    </source>
</evidence>
<feature type="region of interest" description="Disordered" evidence="6">
    <location>
        <begin position="1"/>
        <end position="36"/>
    </location>
</feature>
<name>A0A066YV58_9ACTN</name>
<feature type="compositionally biased region" description="Low complexity" evidence="6">
    <location>
        <begin position="9"/>
        <end position="24"/>
    </location>
</feature>
<keyword evidence="10" id="KW-1185">Reference proteome</keyword>
<evidence type="ECO:0000256" key="6">
    <source>
        <dbReference type="SAM" id="MobiDB-lite"/>
    </source>
</evidence>
<dbReference type="AlphaFoldDB" id="A0A066YV58"/>
<organism evidence="9 10">
    <name type="scientific">Kitasatospora cheerisanensis KCTC 2395</name>
    <dbReference type="NCBI Taxonomy" id="1348663"/>
    <lineage>
        <taxon>Bacteria</taxon>
        <taxon>Bacillati</taxon>
        <taxon>Actinomycetota</taxon>
        <taxon>Actinomycetes</taxon>
        <taxon>Kitasatosporales</taxon>
        <taxon>Streptomycetaceae</taxon>
        <taxon>Kitasatospora</taxon>
    </lineage>
</organism>
<dbReference type="Pfam" id="PF06271">
    <property type="entry name" value="RDD"/>
    <property type="match status" value="1"/>
</dbReference>
<dbReference type="EMBL" id="JNBY01000087">
    <property type="protein sequence ID" value="KDN85107.1"/>
    <property type="molecule type" value="Genomic_DNA"/>
</dbReference>
<keyword evidence="2" id="KW-1003">Cell membrane</keyword>
<feature type="transmembrane region" description="Helical" evidence="7">
    <location>
        <begin position="166"/>
        <end position="190"/>
    </location>
</feature>
<dbReference type="PANTHER" id="PTHR36115:SF6">
    <property type="entry name" value="PROLINE-RICH ANTIGEN HOMOLOG"/>
    <property type="match status" value="1"/>
</dbReference>
<evidence type="ECO:0000313" key="10">
    <source>
        <dbReference type="Proteomes" id="UP000027178"/>
    </source>
</evidence>
<sequence>MSYPPDPNNPYGQQPPQQPGYGYPQQPPAAPGYGYPQAPAPGYGIPQQGYGYPQQGYPGVPPYAGWGSRVLAYIIDYFIVGIPSGILYGIGVGQTASSLSCTTSSSGISHCTTSSSGSGTVFVLLGGLVALIGWLILLYRVGTTGQTPGKKAMGIRLAREADGQNIGFGLAVVRFLCHILDGFCCIGYLWPLWDEKKQTFADKIMSTVVVRTK</sequence>
<dbReference type="InterPro" id="IPR051791">
    <property type="entry name" value="Pra-immunoreactive"/>
</dbReference>
<dbReference type="PATRIC" id="fig|1348663.4.peg.3080"/>
<reference evidence="9 10" key="1">
    <citation type="submission" date="2014-05" db="EMBL/GenBank/DDBJ databases">
        <title>Draft Genome Sequence of Kitasatospora cheerisanensis KCTC 2395.</title>
        <authorList>
            <person name="Nam D.H."/>
        </authorList>
    </citation>
    <scope>NUCLEOTIDE SEQUENCE [LARGE SCALE GENOMIC DNA]</scope>
    <source>
        <strain evidence="9 10">KCTC 2395</strain>
    </source>
</reference>
<evidence type="ECO:0000256" key="7">
    <source>
        <dbReference type="SAM" id="Phobius"/>
    </source>
</evidence>
<evidence type="ECO:0000256" key="2">
    <source>
        <dbReference type="ARBA" id="ARBA00022475"/>
    </source>
</evidence>
<feature type="transmembrane region" description="Helical" evidence="7">
    <location>
        <begin position="121"/>
        <end position="141"/>
    </location>
</feature>
<protein>
    <recommendedName>
        <fullName evidence="8">RDD domain-containing protein</fullName>
    </recommendedName>
</protein>
<dbReference type="eggNOG" id="COG1714">
    <property type="taxonomic scope" value="Bacteria"/>
</dbReference>
<evidence type="ECO:0000313" key="9">
    <source>
        <dbReference type="EMBL" id="KDN85107.1"/>
    </source>
</evidence>
<dbReference type="OrthoDB" id="9793824at2"/>
<dbReference type="PANTHER" id="PTHR36115">
    <property type="entry name" value="PROLINE-RICH ANTIGEN HOMOLOG-RELATED"/>
    <property type="match status" value="1"/>
</dbReference>
<dbReference type="GO" id="GO:0005886">
    <property type="term" value="C:plasma membrane"/>
    <property type="evidence" value="ECO:0007669"/>
    <property type="project" value="UniProtKB-SubCell"/>
</dbReference>
<dbReference type="HOGENOM" id="CLU_053152_1_0_11"/>
<feature type="transmembrane region" description="Helical" evidence="7">
    <location>
        <begin position="70"/>
        <end position="90"/>
    </location>
</feature>
<evidence type="ECO:0000256" key="1">
    <source>
        <dbReference type="ARBA" id="ARBA00004651"/>
    </source>
</evidence>
<comment type="subcellular location">
    <subcellularLocation>
        <location evidence="1">Cell membrane</location>
        <topology evidence="1">Multi-pass membrane protein</topology>
    </subcellularLocation>
</comment>